<feature type="compositionally biased region" description="Gly residues" evidence="1">
    <location>
        <begin position="265"/>
        <end position="278"/>
    </location>
</feature>
<reference evidence="2 3" key="1">
    <citation type="submission" date="2024-03" db="EMBL/GenBank/DDBJ databases">
        <title>Aureococcus anophagefferens CCMP1851 and Kratosvirus quantuckense: Draft genome of a second virus-susceptible host strain in the model system.</title>
        <authorList>
            <person name="Chase E."/>
            <person name="Truchon A.R."/>
            <person name="Schepens W."/>
            <person name="Wilhelm S.W."/>
        </authorList>
    </citation>
    <scope>NUCLEOTIDE SEQUENCE [LARGE SCALE GENOMIC DNA]</scope>
    <source>
        <strain evidence="2 3">CCMP1851</strain>
    </source>
</reference>
<protein>
    <submittedName>
        <fullName evidence="2">Uncharacterized protein</fullName>
    </submittedName>
</protein>
<keyword evidence="3" id="KW-1185">Reference proteome</keyword>
<feature type="compositionally biased region" description="Basic and acidic residues" evidence="1">
    <location>
        <begin position="1"/>
        <end position="11"/>
    </location>
</feature>
<gene>
    <name evidence="2" type="ORF">SO694_00001534</name>
</gene>
<feature type="compositionally biased region" description="Basic and acidic residues" evidence="1">
    <location>
        <begin position="224"/>
        <end position="241"/>
    </location>
</feature>
<feature type="region of interest" description="Disordered" evidence="1">
    <location>
        <begin position="343"/>
        <end position="362"/>
    </location>
</feature>
<name>A0ABR1GBU4_AURAN</name>
<feature type="compositionally biased region" description="Low complexity" evidence="1">
    <location>
        <begin position="279"/>
        <end position="296"/>
    </location>
</feature>
<feature type="compositionally biased region" description="Basic residues" evidence="1">
    <location>
        <begin position="18"/>
        <end position="28"/>
    </location>
</feature>
<feature type="compositionally biased region" description="Basic and acidic residues" evidence="1">
    <location>
        <begin position="254"/>
        <end position="264"/>
    </location>
</feature>
<feature type="compositionally biased region" description="Low complexity" evidence="1">
    <location>
        <begin position="208"/>
        <end position="220"/>
    </location>
</feature>
<feature type="region of interest" description="Disordered" evidence="1">
    <location>
        <begin position="1"/>
        <end position="51"/>
    </location>
</feature>
<evidence type="ECO:0000313" key="2">
    <source>
        <dbReference type="EMBL" id="KAK7253377.1"/>
    </source>
</evidence>
<accession>A0ABR1GBU4</accession>
<sequence>MARRAERDRQAAAELAAKKKRRSSRRARQGGAGEEEGGRPARGARGGRGGERARVFSAAIVAKAFAAAAAPRHAAGASPRPRWTRAAPVARGARARGRRRGRGGPPRGAGRRGRARPSPRGARALLDGDFDLLDGFPGAGGADAALAAFAEDLGGPAKDYVLPSITKHGDLVVGARHRPPRGFACAATRTRRWSTRVFGRGGARLPAARDVPAAQAQARVGRQHGADAHRPLGPDHGRAEPEAVAAAAAARAAEPVRDAARREAGGGGGPRRGAGGIGRQRAAQVREPAGASQQPSAPSPRKPRSAGAARPPPGGVGSPKKHRPPWDGRFVVDAAAAKYGVAHFTPERPARGGPGADSPRVRNVHTAPAKAGAHSADLLESFPFAAPRPHPSIPAAPPMPAPYYVRTYQ</sequence>
<feature type="region of interest" description="Disordered" evidence="1">
    <location>
        <begin position="208"/>
        <end position="327"/>
    </location>
</feature>
<organism evidence="2 3">
    <name type="scientific">Aureococcus anophagefferens</name>
    <name type="common">Harmful bloom alga</name>
    <dbReference type="NCBI Taxonomy" id="44056"/>
    <lineage>
        <taxon>Eukaryota</taxon>
        <taxon>Sar</taxon>
        <taxon>Stramenopiles</taxon>
        <taxon>Ochrophyta</taxon>
        <taxon>Pelagophyceae</taxon>
        <taxon>Pelagomonadales</taxon>
        <taxon>Pelagomonadaceae</taxon>
        <taxon>Aureococcus</taxon>
    </lineage>
</organism>
<dbReference type="Proteomes" id="UP001363151">
    <property type="component" value="Unassembled WGS sequence"/>
</dbReference>
<evidence type="ECO:0000256" key="1">
    <source>
        <dbReference type="SAM" id="MobiDB-lite"/>
    </source>
</evidence>
<feature type="compositionally biased region" description="Low complexity" evidence="1">
    <location>
        <begin position="242"/>
        <end position="253"/>
    </location>
</feature>
<evidence type="ECO:0000313" key="3">
    <source>
        <dbReference type="Proteomes" id="UP001363151"/>
    </source>
</evidence>
<comment type="caution">
    <text evidence="2">The sequence shown here is derived from an EMBL/GenBank/DDBJ whole genome shotgun (WGS) entry which is preliminary data.</text>
</comment>
<feature type="compositionally biased region" description="Low complexity" evidence="1">
    <location>
        <begin position="68"/>
        <end position="77"/>
    </location>
</feature>
<feature type="region of interest" description="Disordered" evidence="1">
    <location>
        <begin position="68"/>
        <end position="123"/>
    </location>
</feature>
<dbReference type="EMBL" id="JBBJCI010000035">
    <property type="protein sequence ID" value="KAK7253377.1"/>
    <property type="molecule type" value="Genomic_DNA"/>
</dbReference>
<proteinExistence type="predicted"/>
<feature type="compositionally biased region" description="Basic residues" evidence="1">
    <location>
        <begin position="93"/>
        <end position="102"/>
    </location>
</feature>